<sequence length="66" mass="7303">MGVCSYLVPVAGCDLACRGTIGPEHRGNILVEEGRREEREVCSQPFTDSQKTIRDISHQPMQCAVQ</sequence>
<organism evidence="1 2">
    <name type="scientific">Dissostichus eleginoides</name>
    <name type="common">Patagonian toothfish</name>
    <name type="synonym">Dissostichus amissus</name>
    <dbReference type="NCBI Taxonomy" id="100907"/>
    <lineage>
        <taxon>Eukaryota</taxon>
        <taxon>Metazoa</taxon>
        <taxon>Chordata</taxon>
        <taxon>Craniata</taxon>
        <taxon>Vertebrata</taxon>
        <taxon>Euteleostomi</taxon>
        <taxon>Actinopterygii</taxon>
        <taxon>Neopterygii</taxon>
        <taxon>Teleostei</taxon>
        <taxon>Neoteleostei</taxon>
        <taxon>Acanthomorphata</taxon>
        <taxon>Eupercaria</taxon>
        <taxon>Perciformes</taxon>
        <taxon>Notothenioidei</taxon>
        <taxon>Nototheniidae</taxon>
        <taxon>Dissostichus</taxon>
    </lineage>
</organism>
<name>A0AAD9CSA8_DISEL</name>
<comment type="caution">
    <text evidence="1">The sequence shown here is derived from an EMBL/GenBank/DDBJ whole genome shotgun (WGS) entry which is preliminary data.</text>
</comment>
<evidence type="ECO:0000313" key="1">
    <source>
        <dbReference type="EMBL" id="KAK1906143.1"/>
    </source>
</evidence>
<dbReference type="EMBL" id="JASDAP010000001">
    <property type="protein sequence ID" value="KAK1906143.1"/>
    <property type="molecule type" value="Genomic_DNA"/>
</dbReference>
<accession>A0AAD9CSA8</accession>
<proteinExistence type="predicted"/>
<dbReference type="AlphaFoldDB" id="A0AAD9CSA8"/>
<reference evidence="1" key="1">
    <citation type="submission" date="2023-04" db="EMBL/GenBank/DDBJ databases">
        <title>Chromosome-level genome of Chaenocephalus aceratus.</title>
        <authorList>
            <person name="Park H."/>
        </authorList>
    </citation>
    <scope>NUCLEOTIDE SEQUENCE</scope>
    <source>
        <strain evidence="1">DE</strain>
        <tissue evidence="1">Muscle</tissue>
    </source>
</reference>
<evidence type="ECO:0000313" key="2">
    <source>
        <dbReference type="Proteomes" id="UP001228049"/>
    </source>
</evidence>
<keyword evidence="2" id="KW-1185">Reference proteome</keyword>
<gene>
    <name evidence="1" type="ORF">KUDE01_008545</name>
</gene>
<dbReference type="Proteomes" id="UP001228049">
    <property type="component" value="Unassembled WGS sequence"/>
</dbReference>
<feature type="non-terminal residue" evidence="1">
    <location>
        <position position="66"/>
    </location>
</feature>
<protein>
    <submittedName>
        <fullName evidence="1">Interleukin-4</fullName>
    </submittedName>
</protein>